<dbReference type="PANTHER" id="PTHR37422:SF13">
    <property type="entry name" value="LIPOPOLYSACCHARIDE BIOSYNTHESIS PROTEIN PA4999-RELATED"/>
    <property type="match status" value="1"/>
</dbReference>
<keyword evidence="2" id="KW-0812">Transmembrane</keyword>
<evidence type="ECO:0000256" key="2">
    <source>
        <dbReference type="SAM" id="Phobius"/>
    </source>
</evidence>
<accession>A0A7Y9S018</accession>
<feature type="transmembrane region" description="Helical" evidence="2">
    <location>
        <begin position="167"/>
        <end position="187"/>
    </location>
</feature>
<dbReference type="EMBL" id="JACCAA010000001">
    <property type="protein sequence ID" value="NYG59781.1"/>
    <property type="molecule type" value="Genomic_DNA"/>
</dbReference>
<feature type="transmembrane region" description="Helical" evidence="2">
    <location>
        <begin position="38"/>
        <end position="57"/>
    </location>
</feature>
<keyword evidence="4" id="KW-1185">Reference proteome</keyword>
<sequence>MNIPDLRVGRAFAAVAPWLLMGLLTTALIFVAREGLALAILAVAAAGFVLYVAYFGLERGGRYLVVLGFFCAPWSGVVLPMASFVTFSDVLFAMGFGLLLPIMILGRTSLRLPLVWVVGVLISLVMGTLASLLAGDILASFNMYARYLAGVIILPLVFMLWRPRIQVIGHLAMAYSLGVVASIGYGVIKTGERPGARFIGMTEHPNVLGITGMIGLALIPFIWSRIDAKWHWFWLGVAAVNAATVWFSGSRAALVVTVMVVLMWPVVERSFRGGLWLGLGGAVGLLVADNFMSKSGDSAIARLLGGGSAGASDSARADLLEHYWNEFLERPLLGSGFEEAVLGHNVWLQVAYSMGIVGAIGFVLIILAGCLVLLTVPRPLHRIAYPVIAYAGLAGLTSVIWDRFIWAPLALAFAVAVSTAAARTVERDGPGGSDATEGPGDNCSGVDPSGRDRRGTDDVPLAPNLLSPGPAAHFTR</sequence>
<proteinExistence type="predicted"/>
<dbReference type="Proteomes" id="UP000540656">
    <property type="component" value="Unassembled WGS sequence"/>
</dbReference>
<evidence type="ECO:0008006" key="5">
    <source>
        <dbReference type="Google" id="ProtNLM"/>
    </source>
</evidence>
<reference evidence="3 4" key="1">
    <citation type="submission" date="2020-07" db="EMBL/GenBank/DDBJ databases">
        <title>Sequencing the genomes of 1000 actinobacteria strains.</title>
        <authorList>
            <person name="Klenk H.-P."/>
        </authorList>
    </citation>
    <scope>NUCLEOTIDE SEQUENCE [LARGE SCALE GENOMIC DNA]</scope>
    <source>
        <strain evidence="3 4">DSM 23819</strain>
    </source>
</reference>
<feature type="transmembrane region" description="Helical" evidence="2">
    <location>
        <begin position="144"/>
        <end position="161"/>
    </location>
</feature>
<dbReference type="PANTHER" id="PTHR37422">
    <property type="entry name" value="TEICHURONIC ACID BIOSYNTHESIS PROTEIN TUAE"/>
    <property type="match status" value="1"/>
</dbReference>
<feature type="region of interest" description="Disordered" evidence="1">
    <location>
        <begin position="426"/>
        <end position="476"/>
    </location>
</feature>
<evidence type="ECO:0000313" key="4">
    <source>
        <dbReference type="Proteomes" id="UP000540656"/>
    </source>
</evidence>
<feature type="transmembrane region" description="Helical" evidence="2">
    <location>
        <begin position="207"/>
        <end position="226"/>
    </location>
</feature>
<organism evidence="3 4">
    <name type="scientific">Nocardioides daedukensis</name>
    <dbReference type="NCBI Taxonomy" id="634462"/>
    <lineage>
        <taxon>Bacteria</taxon>
        <taxon>Bacillati</taxon>
        <taxon>Actinomycetota</taxon>
        <taxon>Actinomycetes</taxon>
        <taxon>Propionibacteriales</taxon>
        <taxon>Nocardioidaceae</taxon>
        <taxon>Nocardioides</taxon>
    </lineage>
</organism>
<comment type="caution">
    <text evidence="3">The sequence shown here is derived from an EMBL/GenBank/DDBJ whole genome shotgun (WGS) entry which is preliminary data.</text>
</comment>
<feature type="transmembrane region" description="Helical" evidence="2">
    <location>
        <begin position="90"/>
        <end position="108"/>
    </location>
</feature>
<protein>
    <recommendedName>
        <fullName evidence="5">O-antigen ligase domain-containing protein</fullName>
    </recommendedName>
</protein>
<feature type="transmembrane region" description="Helical" evidence="2">
    <location>
        <begin position="350"/>
        <end position="376"/>
    </location>
</feature>
<name>A0A7Y9S018_9ACTN</name>
<feature type="transmembrane region" description="Helical" evidence="2">
    <location>
        <begin position="12"/>
        <end position="31"/>
    </location>
</feature>
<evidence type="ECO:0000313" key="3">
    <source>
        <dbReference type="EMBL" id="NYG59781.1"/>
    </source>
</evidence>
<gene>
    <name evidence="3" type="ORF">BJ980_002704</name>
</gene>
<dbReference type="RefSeq" id="WP_179502797.1">
    <property type="nucleotide sequence ID" value="NZ_JACCAA010000001.1"/>
</dbReference>
<evidence type="ECO:0000256" key="1">
    <source>
        <dbReference type="SAM" id="MobiDB-lite"/>
    </source>
</evidence>
<feature type="transmembrane region" description="Helical" evidence="2">
    <location>
        <begin position="383"/>
        <end position="401"/>
    </location>
</feature>
<feature type="transmembrane region" description="Helical" evidence="2">
    <location>
        <begin position="232"/>
        <end position="262"/>
    </location>
</feature>
<dbReference type="InterPro" id="IPR051533">
    <property type="entry name" value="WaaL-like"/>
</dbReference>
<keyword evidence="2" id="KW-0472">Membrane</keyword>
<feature type="transmembrane region" description="Helical" evidence="2">
    <location>
        <begin position="63"/>
        <end position="83"/>
    </location>
</feature>
<feature type="transmembrane region" description="Helical" evidence="2">
    <location>
        <begin position="114"/>
        <end position="132"/>
    </location>
</feature>
<keyword evidence="2" id="KW-1133">Transmembrane helix</keyword>
<dbReference type="AlphaFoldDB" id="A0A7Y9S018"/>